<dbReference type="InterPro" id="IPR014710">
    <property type="entry name" value="RmlC-like_jellyroll"/>
</dbReference>
<dbReference type="InterPro" id="IPR036390">
    <property type="entry name" value="WH_DNA-bd_sf"/>
</dbReference>
<dbReference type="InterPro" id="IPR000595">
    <property type="entry name" value="cNMP-bd_dom"/>
</dbReference>
<evidence type="ECO:0000313" key="6">
    <source>
        <dbReference type="Proteomes" id="UP000268192"/>
    </source>
</evidence>
<dbReference type="Gene3D" id="2.60.120.10">
    <property type="entry name" value="Jelly Rolls"/>
    <property type="match status" value="1"/>
</dbReference>
<dbReference type="InterPro" id="IPR012318">
    <property type="entry name" value="HTH_CRP"/>
</dbReference>
<dbReference type="Pfam" id="PF13545">
    <property type="entry name" value="HTH_Crp_2"/>
    <property type="match status" value="1"/>
</dbReference>
<gene>
    <name evidence="5" type="ORF">D5400_07240</name>
</gene>
<organism evidence="5 6">
    <name type="scientific">Georhizobium profundi</name>
    <dbReference type="NCBI Taxonomy" id="2341112"/>
    <lineage>
        <taxon>Bacteria</taxon>
        <taxon>Pseudomonadati</taxon>
        <taxon>Pseudomonadota</taxon>
        <taxon>Alphaproteobacteria</taxon>
        <taxon>Hyphomicrobiales</taxon>
        <taxon>Rhizobiaceae</taxon>
        <taxon>Georhizobium</taxon>
    </lineage>
</organism>
<proteinExistence type="predicted"/>
<dbReference type="GO" id="GO:0003677">
    <property type="term" value="F:DNA binding"/>
    <property type="evidence" value="ECO:0007669"/>
    <property type="project" value="UniProtKB-KW"/>
</dbReference>
<dbReference type="SUPFAM" id="SSF46785">
    <property type="entry name" value="Winged helix' DNA-binding domain"/>
    <property type="match status" value="1"/>
</dbReference>
<keyword evidence="1" id="KW-0805">Transcription regulation</keyword>
<dbReference type="InterPro" id="IPR036388">
    <property type="entry name" value="WH-like_DNA-bd_sf"/>
</dbReference>
<keyword evidence="3" id="KW-0804">Transcription</keyword>
<dbReference type="CDD" id="cd00038">
    <property type="entry name" value="CAP_ED"/>
    <property type="match status" value="1"/>
</dbReference>
<keyword evidence="6" id="KW-1185">Reference proteome</keyword>
<reference evidence="5 6" key="1">
    <citation type="submission" date="2018-09" db="EMBL/GenBank/DDBJ databases">
        <title>Marinorhizobium profundi gen. nov., sp. nov., isolated from a deep-sea sediment sample from the New Britain Trench and proposal of Marinorhizobiaceae fam. nov. in the order Rhizobiales of the class Alphaproteobacteria.</title>
        <authorList>
            <person name="Cao J."/>
        </authorList>
    </citation>
    <scope>NUCLEOTIDE SEQUENCE [LARGE SCALE GENOMIC DNA]</scope>
    <source>
        <strain evidence="5 6">WS11</strain>
    </source>
</reference>
<evidence type="ECO:0000256" key="2">
    <source>
        <dbReference type="ARBA" id="ARBA00023125"/>
    </source>
</evidence>
<evidence type="ECO:0000256" key="1">
    <source>
        <dbReference type="ARBA" id="ARBA00023015"/>
    </source>
</evidence>
<dbReference type="SUPFAM" id="SSF51206">
    <property type="entry name" value="cAMP-binding domain-like"/>
    <property type="match status" value="1"/>
</dbReference>
<name>A0A3S9B2E2_9HYPH</name>
<feature type="domain" description="HTH crp-type" evidence="4">
    <location>
        <begin position="145"/>
        <end position="219"/>
    </location>
</feature>
<dbReference type="InterPro" id="IPR018490">
    <property type="entry name" value="cNMP-bd_dom_sf"/>
</dbReference>
<sequence length="247" mass="27303">MTYDNLHEERLADRKGAAFMALFDETAGQSAHYRSHEHLLHTGDEAAYSHLVQHGFAARYQLTPEGTRQITAIYMCGDFIDLRLCAQQPSNDGVVAMGACSTTRFRNDTMSRAASRSAPLANSLCQLSERNGAIARAWIASLGRRNAEQHLAHMICELFLRARAAGLTTGSHLRFPATQTYLADMIGLSVVHTNRTLQTLRAAKLVRWDRQMLSVIDLEGLIDLAGFQEGYLQHPGVAAPLSSMTHH</sequence>
<evidence type="ECO:0000256" key="3">
    <source>
        <dbReference type="ARBA" id="ARBA00023163"/>
    </source>
</evidence>
<dbReference type="GO" id="GO:0006355">
    <property type="term" value="P:regulation of DNA-templated transcription"/>
    <property type="evidence" value="ECO:0007669"/>
    <property type="project" value="InterPro"/>
</dbReference>
<dbReference type="Proteomes" id="UP000268192">
    <property type="component" value="Chromosome"/>
</dbReference>
<keyword evidence="2" id="KW-0238">DNA-binding</keyword>
<dbReference type="EMBL" id="CP032509">
    <property type="protein sequence ID" value="AZN71100.1"/>
    <property type="molecule type" value="Genomic_DNA"/>
</dbReference>
<evidence type="ECO:0000259" key="4">
    <source>
        <dbReference type="PROSITE" id="PS51063"/>
    </source>
</evidence>
<accession>A0A3S9B2E2</accession>
<dbReference type="KEGG" id="abaw:D5400_07240"/>
<dbReference type="PROSITE" id="PS51063">
    <property type="entry name" value="HTH_CRP_2"/>
    <property type="match status" value="1"/>
</dbReference>
<dbReference type="Pfam" id="PF00027">
    <property type="entry name" value="cNMP_binding"/>
    <property type="match status" value="1"/>
</dbReference>
<evidence type="ECO:0000313" key="5">
    <source>
        <dbReference type="EMBL" id="AZN71100.1"/>
    </source>
</evidence>
<dbReference type="AlphaFoldDB" id="A0A3S9B2E2"/>
<protein>
    <submittedName>
        <fullName evidence="5">Crp/Fnr family transcriptional regulator</fullName>
    </submittedName>
</protein>
<dbReference type="Gene3D" id="1.10.10.10">
    <property type="entry name" value="Winged helix-like DNA-binding domain superfamily/Winged helix DNA-binding domain"/>
    <property type="match status" value="1"/>
</dbReference>